<dbReference type="PANTHER" id="PTHR42684:SF3">
    <property type="entry name" value="ADENOSYLMETHIONINE-8-AMINO-7-OXONONANOATE AMINOTRANSFERASE"/>
    <property type="match status" value="1"/>
</dbReference>
<dbReference type="OrthoDB" id="425114at2759"/>
<dbReference type="Proteomes" id="UP000277580">
    <property type="component" value="Unassembled WGS sequence"/>
</dbReference>
<dbReference type="GO" id="GO:0004015">
    <property type="term" value="F:adenosylmethionine-8-amino-7-oxononanoate transaminase activity"/>
    <property type="evidence" value="ECO:0007669"/>
    <property type="project" value="TreeGrafter"/>
</dbReference>
<evidence type="ECO:0000256" key="3">
    <source>
        <dbReference type="ARBA" id="ARBA00022679"/>
    </source>
</evidence>
<dbReference type="Gene3D" id="3.40.640.10">
    <property type="entry name" value="Type I PLP-dependent aspartate aminotransferase-like (Major domain)"/>
    <property type="match status" value="1"/>
</dbReference>
<dbReference type="InterPro" id="IPR005814">
    <property type="entry name" value="Aminotrans_3"/>
</dbReference>
<dbReference type="InterPro" id="IPR049704">
    <property type="entry name" value="Aminotrans_3_PPA_site"/>
</dbReference>
<proteinExistence type="inferred from homology"/>
<dbReference type="GO" id="GO:0000287">
    <property type="term" value="F:magnesium ion binding"/>
    <property type="evidence" value="ECO:0007669"/>
    <property type="project" value="InterPro"/>
</dbReference>
<dbReference type="SUPFAM" id="SSF52540">
    <property type="entry name" value="P-loop containing nucleoside triphosphate hydrolases"/>
    <property type="match status" value="1"/>
</dbReference>
<dbReference type="PROSITE" id="PS00600">
    <property type="entry name" value="AA_TRANSFER_CLASS_3"/>
    <property type="match status" value="1"/>
</dbReference>
<dbReference type="HAMAP" id="MF_00336">
    <property type="entry name" value="BioD"/>
    <property type="match status" value="1"/>
</dbReference>
<name>A0A3N4KFK0_9PEZI</name>
<comment type="subcellular location">
    <subcellularLocation>
        <location evidence="1">Mitochondrion</location>
    </subcellularLocation>
</comment>
<keyword evidence="3 4" id="KW-0808">Transferase</keyword>
<dbReference type="AlphaFoldDB" id="A0A3N4KFK0"/>
<dbReference type="InterPro" id="IPR027417">
    <property type="entry name" value="P-loop_NTPase"/>
</dbReference>
<evidence type="ECO:0000256" key="1">
    <source>
        <dbReference type="ARBA" id="ARBA00004173"/>
    </source>
</evidence>
<protein>
    <submittedName>
        <fullName evidence="4">Bifunctional dethiobiotin synthetase/adenosylmethionine-8-amino-7-oxononanoate aminotransferase</fullName>
    </submittedName>
</protein>
<organism evidence="4 5">
    <name type="scientific">Morchella conica CCBAS932</name>
    <dbReference type="NCBI Taxonomy" id="1392247"/>
    <lineage>
        <taxon>Eukaryota</taxon>
        <taxon>Fungi</taxon>
        <taxon>Dikarya</taxon>
        <taxon>Ascomycota</taxon>
        <taxon>Pezizomycotina</taxon>
        <taxon>Pezizomycetes</taxon>
        <taxon>Pezizales</taxon>
        <taxon>Morchellaceae</taxon>
        <taxon>Morchella</taxon>
    </lineage>
</organism>
<dbReference type="Pfam" id="PF00202">
    <property type="entry name" value="Aminotran_3"/>
    <property type="match status" value="2"/>
</dbReference>
<accession>A0A3N4KFK0</accession>
<dbReference type="GO" id="GO:0009102">
    <property type="term" value="P:biotin biosynthetic process"/>
    <property type="evidence" value="ECO:0007669"/>
    <property type="project" value="UniProtKB-UniPathway"/>
</dbReference>
<keyword evidence="2 4" id="KW-0032">Aminotransferase</keyword>
<reference evidence="4 5" key="1">
    <citation type="journal article" date="2018" name="Nat. Ecol. Evol.">
        <title>Pezizomycetes genomes reveal the molecular basis of ectomycorrhizal truffle lifestyle.</title>
        <authorList>
            <person name="Murat C."/>
            <person name="Payen T."/>
            <person name="Noel B."/>
            <person name="Kuo A."/>
            <person name="Morin E."/>
            <person name="Chen J."/>
            <person name="Kohler A."/>
            <person name="Krizsan K."/>
            <person name="Balestrini R."/>
            <person name="Da Silva C."/>
            <person name="Montanini B."/>
            <person name="Hainaut M."/>
            <person name="Levati E."/>
            <person name="Barry K.W."/>
            <person name="Belfiori B."/>
            <person name="Cichocki N."/>
            <person name="Clum A."/>
            <person name="Dockter R.B."/>
            <person name="Fauchery L."/>
            <person name="Guy J."/>
            <person name="Iotti M."/>
            <person name="Le Tacon F."/>
            <person name="Lindquist E.A."/>
            <person name="Lipzen A."/>
            <person name="Malagnac F."/>
            <person name="Mello A."/>
            <person name="Molinier V."/>
            <person name="Miyauchi S."/>
            <person name="Poulain J."/>
            <person name="Riccioni C."/>
            <person name="Rubini A."/>
            <person name="Sitrit Y."/>
            <person name="Splivallo R."/>
            <person name="Traeger S."/>
            <person name="Wang M."/>
            <person name="Zifcakova L."/>
            <person name="Wipf D."/>
            <person name="Zambonelli A."/>
            <person name="Paolocci F."/>
            <person name="Nowrousian M."/>
            <person name="Ottonello S."/>
            <person name="Baldrian P."/>
            <person name="Spatafora J.W."/>
            <person name="Henrissat B."/>
            <person name="Nagy L.G."/>
            <person name="Aury J.M."/>
            <person name="Wincker P."/>
            <person name="Grigoriev I.V."/>
            <person name="Bonfante P."/>
            <person name="Martin F.M."/>
        </authorList>
    </citation>
    <scope>NUCLEOTIDE SEQUENCE [LARGE SCALE GENOMIC DNA]</scope>
    <source>
        <strain evidence="4 5">CCBAS932</strain>
    </source>
</reference>
<sequence length="797" mass="87304">MPALLGSHLSRTLRAFQIYGANTNVGKTIFSTILAKASRRHFPAETVFYLKPVSTGAPEDADDGHVARFTDADAAVRAECLLQYRDPVSPHLVAVEPPSDESLLATIRQRIATYGCRTTTPSTLLLETAGGVHSPTLSGTSQADLYRPLRLPVLLVADPRLGGISASISAFESLHMRGYDVEGVLLFGDAYYRNDGYLGEYFAKRGIRTVVLPPPPERVVGGVERDREAMREYYETQCADEGVRDMLVELESRHARRIDKLATMADEAVSTIWYPFTQHQHLTADAITAIDSAHGDFFQTYNNTNTRAANEKNKGDDVVLRPTFDGSGSWWTQGLGHANPELTLAAAYAAGRYGHVMFANAIHEPGLELAKTLLGSLSGGRLSRVFYSDNGSTGCEVAVKMGLRASRARYAWDHTQREAGVIGLKGSYHGDTIGVMDCAEPGVYNSEVEWYRGRGHWFDFPKVGMKKGRWIIEVPEEMRDDLGQDVAMESLADIFDLQPRANSELGKKYQRYILKTLERLTQAEGRRFGALIIEPLVLGAGGMLFSDPLFQHTLVATVRANPTLFSPAPTTAAPDATSWSGLPVIFDEVFTGMYRLGRLSAASFLQAEADISVHAKLLTGGLLPLCATLASESVFGAFLGDEKKDALLHGHSYTAHAVGCSVARESVRALVRMDERGEWEAAKRDWRREKGEARKGEAEVWSVWRRGFVERVSFVADVDSVWALGSVLAVNLRAGDKAGYSSNAAQGFLQEMGSRASREWNVHARALGNVVYIMASQTTGVKTIEVMQEEIVKALGA</sequence>
<keyword evidence="5" id="KW-1185">Reference proteome</keyword>
<dbReference type="InterPro" id="IPR004472">
    <property type="entry name" value="DTB_synth_BioD"/>
</dbReference>
<dbReference type="FunFam" id="3.90.1150.10:FF:000080">
    <property type="entry name" value="Bifunctional dethiobiotin synthetase/adenosylmethionine-8-amino-7-oxononanoate aminotransferase"/>
    <property type="match status" value="1"/>
</dbReference>
<dbReference type="InParanoid" id="A0A3N4KFK0"/>
<dbReference type="GO" id="GO:0005739">
    <property type="term" value="C:mitochondrion"/>
    <property type="evidence" value="ECO:0007669"/>
    <property type="project" value="UniProtKB-SubCell"/>
</dbReference>
<dbReference type="EMBL" id="ML119153">
    <property type="protein sequence ID" value="RPB09313.1"/>
    <property type="molecule type" value="Genomic_DNA"/>
</dbReference>
<dbReference type="Gene3D" id="3.40.50.300">
    <property type="entry name" value="P-loop containing nucleotide triphosphate hydrolases"/>
    <property type="match status" value="1"/>
</dbReference>
<dbReference type="GO" id="GO:0005524">
    <property type="term" value="F:ATP binding"/>
    <property type="evidence" value="ECO:0007669"/>
    <property type="project" value="InterPro"/>
</dbReference>
<evidence type="ECO:0000256" key="2">
    <source>
        <dbReference type="ARBA" id="ARBA00022576"/>
    </source>
</evidence>
<dbReference type="UniPathway" id="UPA00078"/>
<dbReference type="SUPFAM" id="SSF53383">
    <property type="entry name" value="PLP-dependent transferases"/>
    <property type="match status" value="1"/>
</dbReference>
<dbReference type="InterPro" id="IPR015424">
    <property type="entry name" value="PyrdxlP-dep_Trfase"/>
</dbReference>
<gene>
    <name evidence="4" type="ORF">P167DRAFT_511016</name>
</gene>
<evidence type="ECO:0000313" key="5">
    <source>
        <dbReference type="Proteomes" id="UP000277580"/>
    </source>
</evidence>
<dbReference type="GO" id="GO:0004141">
    <property type="term" value="F:dethiobiotin synthase activity"/>
    <property type="evidence" value="ECO:0007669"/>
    <property type="project" value="InterPro"/>
</dbReference>
<dbReference type="InterPro" id="IPR015421">
    <property type="entry name" value="PyrdxlP-dep_Trfase_major"/>
</dbReference>
<dbReference type="GO" id="GO:0030170">
    <property type="term" value="F:pyridoxal phosphate binding"/>
    <property type="evidence" value="ECO:0007669"/>
    <property type="project" value="InterPro"/>
</dbReference>
<dbReference type="PANTHER" id="PTHR42684">
    <property type="entry name" value="ADENOSYLMETHIONINE-8-AMINO-7-OXONONANOATE AMINOTRANSFERASE"/>
    <property type="match status" value="1"/>
</dbReference>
<evidence type="ECO:0000313" key="4">
    <source>
        <dbReference type="EMBL" id="RPB09313.1"/>
    </source>
</evidence>
<dbReference type="STRING" id="1392247.A0A3N4KFK0"/>
<dbReference type="CDD" id="cd03109">
    <property type="entry name" value="DTBS"/>
    <property type="match status" value="1"/>
</dbReference>
<dbReference type="Pfam" id="PF13500">
    <property type="entry name" value="AAA_26"/>
    <property type="match status" value="1"/>
</dbReference>